<feature type="domain" description="G protein gamma" evidence="11">
    <location>
        <begin position="158"/>
        <end position="223"/>
    </location>
</feature>
<feature type="region of interest" description="Disordered" evidence="10">
    <location>
        <begin position="1"/>
        <end position="100"/>
    </location>
</feature>
<evidence type="ECO:0000259" key="11">
    <source>
        <dbReference type="PROSITE" id="PS50058"/>
    </source>
</evidence>
<keyword evidence="7 9" id="KW-0449">Lipoprotein</keyword>
<proteinExistence type="inferred from homology"/>
<comment type="similarity">
    <text evidence="2 9">Belongs to the G protein gamma family.</text>
</comment>
<evidence type="ECO:0000256" key="9">
    <source>
        <dbReference type="RuleBase" id="RU004973"/>
    </source>
</evidence>
<dbReference type="GO" id="GO:0005834">
    <property type="term" value="C:heterotrimeric G-protein complex"/>
    <property type="evidence" value="ECO:0007669"/>
    <property type="project" value="InterPro"/>
</dbReference>
<keyword evidence="8" id="KW-0636">Prenylation</keyword>
<comment type="subunit">
    <text evidence="9">G proteins are composed of 3 units; alpha, beta and gamma.</text>
</comment>
<evidence type="ECO:0000256" key="1">
    <source>
        <dbReference type="ARBA" id="ARBA00004342"/>
    </source>
</evidence>
<dbReference type="CDD" id="cd00068">
    <property type="entry name" value="GGL"/>
    <property type="match status" value="1"/>
</dbReference>
<comment type="subcellular location">
    <subcellularLocation>
        <location evidence="1 9">Cell membrane</location>
        <topology evidence="1 9">Lipid-anchor</topology>
        <orientation evidence="1 9">Cytoplasmic side</orientation>
    </subcellularLocation>
</comment>
<evidence type="ECO:0000256" key="6">
    <source>
        <dbReference type="ARBA" id="ARBA00023224"/>
    </source>
</evidence>
<keyword evidence="6 9" id="KW-0807">Transducer</keyword>
<dbReference type="InterPro" id="IPR001770">
    <property type="entry name" value="G-protein_gamma"/>
</dbReference>
<dbReference type="PRINTS" id="PR00321">
    <property type="entry name" value="GPROTEING"/>
</dbReference>
<comment type="function">
    <text evidence="9">Guanine nucleotide-binding proteins (G proteins) are involved as a modulator or transducer in various transmembrane signaling systems. The beta and gamma chains are required for the GTPase activity, for replacement of GDP by GTP, and for G protein-effector interaction.</text>
</comment>
<dbReference type="PANTHER" id="PTHR13809">
    <property type="entry name" value="GUANINE NUCLEOTIDE-BINDING PROTEIN GAMMA SUBUNIT"/>
    <property type="match status" value="1"/>
</dbReference>
<dbReference type="Gene3D" id="4.10.260.10">
    <property type="entry name" value="Transducin (heterotrimeric G protein), gamma chain"/>
    <property type="match status" value="1"/>
</dbReference>
<organism evidence="12 13">
    <name type="scientific">Naja naja</name>
    <name type="common">Indian cobra</name>
    <dbReference type="NCBI Taxonomy" id="35670"/>
    <lineage>
        <taxon>Eukaryota</taxon>
        <taxon>Metazoa</taxon>
        <taxon>Chordata</taxon>
        <taxon>Craniata</taxon>
        <taxon>Vertebrata</taxon>
        <taxon>Euteleostomi</taxon>
        <taxon>Lepidosauria</taxon>
        <taxon>Squamata</taxon>
        <taxon>Bifurcata</taxon>
        <taxon>Unidentata</taxon>
        <taxon>Episquamata</taxon>
        <taxon>Toxicofera</taxon>
        <taxon>Serpentes</taxon>
        <taxon>Colubroidea</taxon>
        <taxon>Elapidae</taxon>
        <taxon>Elapinae</taxon>
        <taxon>Naja</taxon>
    </lineage>
</organism>
<reference evidence="12" key="1">
    <citation type="submission" date="2025-08" db="UniProtKB">
        <authorList>
            <consortium name="Ensembl"/>
        </authorList>
    </citation>
    <scope>IDENTIFICATION</scope>
</reference>
<dbReference type="GO" id="GO:0007186">
    <property type="term" value="P:G protein-coupled receptor signaling pathway"/>
    <property type="evidence" value="ECO:0007669"/>
    <property type="project" value="InterPro"/>
</dbReference>
<reference evidence="12" key="2">
    <citation type="submission" date="2025-09" db="UniProtKB">
        <authorList>
            <consortium name="Ensembl"/>
        </authorList>
    </citation>
    <scope>IDENTIFICATION</scope>
</reference>
<sequence length="223" mass="24738">TEQLRPPRQPNLALGRHAARSQPAGRGQAERKLLTAGQGERAKGVRRRRSRKPCRLPRPGPGGASHGGGKEEERVRGRPAPVAHRDGGVPSGEEGGGVWGRRGGTRGRFAKGQVHYLWWRKDWKLDYLIFGALKAQVFLFFKSAWKSSPRMSSKTSGTPNNIAQARRTVQQLRIEASIERIKVSKASADLMCYCEEHARKDPLLMGIPASENPFKDKKTCTIL</sequence>
<dbReference type="Ensembl" id="ENSNNAT00000029030.1">
    <property type="protein sequence ID" value="ENSNNAP00000027706.1"/>
    <property type="gene ID" value="ENSNNAG00000017908.1"/>
</dbReference>
<evidence type="ECO:0000313" key="12">
    <source>
        <dbReference type="Ensembl" id="ENSNNAP00000027706.1"/>
    </source>
</evidence>
<dbReference type="FunFam" id="4.10.260.10:FF:000001">
    <property type="entry name" value="Guanine nucleotide-binding protein subunit gamma"/>
    <property type="match status" value="1"/>
</dbReference>
<dbReference type="Proteomes" id="UP000694559">
    <property type="component" value="Unplaced"/>
</dbReference>
<keyword evidence="13" id="KW-1185">Reference proteome</keyword>
<keyword evidence="3 9" id="KW-1003">Cell membrane</keyword>
<dbReference type="GeneTree" id="ENSGT01100000263497"/>
<accession>A0A8C6YCY3</accession>
<keyword evidence="5 9" id="KW-0472">Membrane</keyword>
<dbReference type="OrthoDB" id="6264244at2759"/>
<protein>
    <recommendedName>
        <fullName evidence="9">Guanine nucleotide-binding protein subunit gamma</fullName>
    </recommendedName>
</protein>
<dbReference type="SUPFAM" id="SSF48670">
    <property type="entry name" value="Transducin (heterotrimeric G protein), gamma chain"/>
    <property type="match status" value="1"/>
</dbReference>
<dbReference type="PROSITE" id="PS50058">
    <property type="entry name" value="G_PROTEIN_GAMMA"/>
    <property type="match status" value="1"/>
</dbReference>
<dbReference type="GO" id="GO:0031681">
    <property type="term" value="F:G-protein beta-subunit binding"/>
    <property type="evidence" value="ECO:0007669"/>
    <property type="project" value="InterPro"/>
</dbReference>
<evidence type="ECO:0000256" key="3">
    <source>
        <dbReference type="ARBA" id="ARBA00022475"/>
    </source>
</evidence>
<evidence type="ECO:0000256" key="2">
    <source>
        <dbReference type="ARBA" id="ARBA00007431"/>
    </source>
</evidence>
<feature type="compositionally biased region" description="Gly residues" evidence="10">
    <location>
        <begin position="89"/>
        <end position="100"/>
    </location>
</feature>
<evidence type="ECO:0000256" key="4">
    <source>
        <dbReference type="ARBA" id="ARBA00022481"/>
    </source>
</evidence>
<gene>
    <name evidence="12" type="primary">GNG12</name>
</gene>
<dbReference type="InterPro" id="IPR015898">
    <property type="entry name" value="G-protein_gamma-like_dom"/>
</dbReference>
<dbReference type="AlphaFoldDB" id="A0A8C6YCY3"/>
<dbReference type="Pfam" id="PF00631">
    <property type="entry name" value="G-gamma"/>
    <property type="match status" value="1"/>
</dbReference>
<dbReference type="SMART" id="SM01224">
    <property type="entry name" value="G_gamma"/>
    <property type="match status" value="1"/>
</dbReference>
<evidence type="ECO:0000256" key="8">
    <source>
        <dbReference type="ARBA" id="ARBA00023289"/>
    </source>
</evidence>
<dbReference type="SMART" id="SM00224">
    <property type="entry name" value="GGL"/>
    <property type="match status" value="1"/>
</dbReference>
<evidence type="ECO:0000256" key="7">
    <source>
        <dbReference type="ARBA" id="ARBA00023288"/>
    </source>
</evidence>
<evidence type="ECO:0000313" key="13">
    <source>
        <dbReference type="Proteomes" id="UP000694559"/>
    </source>
</evidence>
<name>A0A8C6YCY3_NAJNA</name>
<feature type="compositionally biased region" description="Basic residues" evidence="10">
    <location>
        <begin position="44"/>
        <end position="55"/>
    </location>
</feature>
<keyword evidence="4" id="KW-0488">Methylation</keyword>
<evidence type="ECO:0000256" key="10">
    <source>
        <dbReference type="SAM" id="MobiDB-lite"/>
    </source>
</evidence>
<dbReference type="InterPro" id="IPR036284">
    <property type="entry name" value="GGL_sf"/>
</dbReference>
<evidence type="ECO:0000256" key="5">
    <source>
        <dbReference type="ARBA" id="ARBA00023136"/>
    </source>
</evidence>